<evidence type="ECO:0000256" key="5">
    <source>
        <dbReference type="ARBA" id="ARBA00017594"/>
    </source>
</evidence>
<dbReference type="STRING" id="578455.G2QZ91"/>
<evidence type="ECO:0000256" key="1">
    <source>
        <dbReference type="ARBA" id="ARBA00002772"/>
    </source>
</evidence>
<evidence type="ECO:0000256" key="16">
    <source>
        <dbReference type="SAM" id="MobiDB-lite"/>
    </source>
</evidence>
<dbReference type="eggNOG" id="KOG4438">
    <property type="taxonomic scope" value="Eukaryota"/>
</dbReference>
<dbReference type="GO" id="GO:0051383">
    <property type="term" value="P:kinetochore organization"/>
    <property type="evidence" value="ECO:0007669"/>
    <property type="project" value="TreeGrafter"/>
</dbReference>
<dbReference type="KEGG" id="ttt:THITE_2114341"/>
<keyword evidence="10 15" id="KW-0175">Coiled coil</keyword>
<feature type="compositionally biased region" description="Low complexity" evidence="16">
    <location>
        <begin position="461"/>
        <end position="474"/>
    </location>
</feature>
<dbReference type="AlphaFoldDB" id="G2QZ91"/>
<comment type="function">
    <text evidence="1">Acts as a component of the essential kinetochore-associated NDC80 complex, which is required for chromosome segregation and spindle checkpoint activity.</text>
</comment>
<dbReference type="PANTHER" id="PTHR21650:SF2">
    <property type="entry name" value="KINETOCHORE PROTEIN NUF2"/>
    <property type="match status" value="1"/>
</dbReference>
<evidence type="ECO:0000256" key="4">
    <source>
        <dbReference type="ARBA" id="ARBA00005498"/>
    </source>
</evidence>
<feature type="region of interest" description="Disordered" evidence="16">
    <location>
        <begin position="1"/>
        <end position="24"/>
    </location>
</feature>
<organism evidence="19 20">
    <name type="scientific">Thermothielavioides terrestris (strain ATCC 38088 / NRRL 8126)</name>
    <name type="common">Thielavia terrestris</name>
    <dbReference type="NCBI Taxonomy" id="578455"/>
    <lineage>
        <taxon>Eukaryota</taxon>
        <taxon>Fungi</taxon>
        <taxon>Dikarya</taxon>
        <taxon>Ascomycota</taxon>
        <taxon>Pezizomycotina</taxon>
        <taxon>Sordariomycetes</taxon>
        <taxon>Sordariomycetidae</taxon>
        <taxon>Sordariales</taxon>
        <taxon>Chaetomiaceae</taxon>
        <taxon>Thermothielavioides</taxon>
        <taxon>Thermothielavioides terrestris</taxon>
    </lineage>
</organism>
<keyword evidence="12" id="KW-0131">Cell cycle</keyword>
<dbReference type="GO" id="GO:0005634">
    <property type="term" value="C:nucleus"/>
    <property type="evidence" value="ECO:0007669"/>
    <property type="project" value="UniProtKB-SubCell"/>
</dbReference>
<name>G2QZ91_THETT</name>
<dbReference type="HOGENOM" id="CLU_025461_2_1_1"/>
<keyword evidence="20" id="KW-1185">Reference proteome</keyword>
<feature type="coiled-coil region" evidence="15">
    <location>
        <begin position="161"/>
        <end position="405"/>
    </location>
</feature>
<dbReference type="InterPro" id="IPR005549">
    <property type="entry name" value="Kinetochore_Nuf2_N"/>
</dbReference>
<feature type="region of interest" description="Disordered" evidence="16">
    <location>
        <begin position="457"/>
        <end position="481"/>
    </location>
</feature>
<gene>
    <name evidence="19" type="ORF">THITE_2114341</name>
</gene>
<dbReference type="FunFam" id="1.10.418.60:FF:000003">
    <property type="entry name" value="Probable kinetochore protein nuf2"/>
    <property type="match status" value="1"/>
</dbReference>
<dbReference type="Gene3D" id="1.10.418.60">
    <property type="entry name" value="Ncd80 complex, Nuf2 subunit"/>
    <property type="match status" value="1"/>
</dbReference>
<protein>
    <recommendedName>
        <fullName evidence="5">Probable kinetochore protein NUF2</fullName>
    </recommendedName>
    <alternativeName>
        <fullName evidence="14">Probable kinetochore protein nuf2</fullName>
    </alternativeName>
</protein>
<evidence type="ECO:0000256" key="10">
    <source>
        <dbReference type="ARBA" id="ARBA00023054"/>
    </source>
</evidence>
<evidence type="ECO:0000256" key="14">
    <source>
        <dbReference type="ARBA" id="ARBA00072418"/>
    </source>
</evidence>
<evidence type="ECO:0000259" key="18">
    <source>
        <dbReference type="Pfam" id="PF18595"/>
    </source>
</evidence>
<keyword evidence="11" id="KW-0539">Nucleus</keyword>
<evidence type="ECO:0000313" key="19">
    <source>
        <dbReference type="EMBL" id="AEO66327.1"/>
    </source>
</evidence>
<dbReference type="Pfam" id="PF03800">
    <property type="entry name" value="Nuf2"/>
    <property type="match status" value="1"/>
</dbReference>
<keyword evidence="9" id="KW-0995">Kinetochore</keyword>
<reference evidence="19 20" key="1">
    <citation type="journal article" date="2011" name="Nat. Biotechnol.">
        <title>Comparative genomic analysis of the thermophilic biomass-degrading fungi Myceliophthora thermophila and Thielavia terrestris.</title>
        <authorList>
            <person name="Berka R.M."/>
            <person name="Grigoriev I.V."/>
            <person name="Otillar R."/>
            <person name="Salamov A."/>
            <person name="Grimwood J."/>
            <person name="Reid I."/>
            <person name="Ishmael N."/>
            <person name="John T."/>
            <person name="Darmond C."/>
            <person name="Moisan M.-C."/>
            <person name="Henrissat B."/>
            <person name="Coutinho P.M."/>
            <person name="Lombard V."/>
            <person name="Natvig D.O."/>
            <person name="Lindquist E."/>
            <person name="Schmutz J."/>
            <person name="Lucas S."/>
            <person name="Harris P."/>
            <person name="Powlowski J."/>
            <person name="Bellemare A."/>
            <person name="Taylor D."/>
            <person name="Butler G."/>
            <person name="de Vries R.P."/>
            <person name="Allijn I.E."/>
            <person name="van den Brink J."/>
            <person name="Ushinsky S."/>
            <person name="Storms R."/>
            <person name="Powell A.J."/>
            <person name="Paulsen I.T."/>
            <person name="Elbourne L.D.H."/>
            <person name="Baker S.E."/>
            <person name="Magnuson J."/>
            <person name="LaBoissiere S."/>
            <person name="Clutterbuck A.J."/>
            <person name="Martinez D."/>
            <person name="Wogulis M."/>
            <person name="de Leon A.L."/>
            <person name="Rey M.W."/>
            <person name="Tsang A."/>
        </authorList>
    </citation>
    <scope>NUCLEOTIDE SEQUENCE [LARGE SCALE GENOMIC DNA]</scope>
    <source>
        <strain evidence="20">ATCC 38088 / NRRL 8126</strain>
    </source>
</reference>
<keyword evidence="8" id="KW-0498">Mitosis</keyword>
<dbReference type="RefSeq" id="XP_003652663.1">
    <property type="nucleotide sequence ID" value="XM_003652615.1"/>
</dbReference>
<dbReference type="GO" id="GO:0051301">
    <property type="term" value="P:cell division"/>
    <property type="evidence" value="ECO:0007669"/>
    <property type="project" value="UniProtKB-KW"/>
</dbReference>
<feature type="domain" description="Nuf2 DHR10-like" evidence="18">
    <location>
        <begin position="281"/>
        <end position="397"/>
    </location>
</feature>
<dbReference type="GeneID" id="11516970"/>
<comment type="similarity">
    <text evidence="4">Belongs to the NUF2 family.</text>
</comment>
<evidence type="ECO:0000259" key="17">
    <source>
        <dbReference type="Pfam" id="PF03800"/>
    </source>
</evidence>
<dbReference type="GO" id="GO:0007052">
    <property type="term" value="P:mitotic spindle organization"/>
    <property type="evidence" value="ECO:0007669"/>
    <property type="project" value="TreeGrafter"/>
</dbReference>
<evidence type="ECO:0000256" key="6">
    <source>
        <dbReference type="ARBA" id="ARBA00022454"/>
    </source>
</evidence>
<evidence type="ECO:0000256" key="8">
    <source>
        <dbReference type="ARBA" id="ARBA00022776"/>
    </source>
</evidence>
<comment type="subcellular location">
    <subcellularLocation>
        <location evidence="3">Chromosome</location>
        <location evidence="3">Centromere</location>
        <location evidence="3">Kinetochore</location>
    </subcellularLocation>
    <subcellularLocation>
        <location evidence="2">Nucleus</location>
    </subcellularLocation>
</comment>
<proteinExistence type="inferred from homology"/>
<evidence type="ECO:0000256" key="9">
    <source>
        <dbReference type="ARBA" id="ARBA00022838"/>
    </source>
</evidence>
<feature type="domain" description="Kinetochore protein Nuf2 N-terminal" evidence="17">
    <location>
        <begin position="28"/>
        <end position="169"/>
    </location>
</feature>
<dbReference type="InterPro" id="IPR041112">
    <property type="entry name" value="Nuf2_DHR10-like"/>
</dbReference>
<evidence type="ECO:0000256" key="13">
    <source>
        <dbReference type="ARBA" id="ARBA00023328"/>
    </source>
</evidence>
<dbReference type="PANTHER" id="PTHR21650">
    <property type="entry name" value="MEMBRALIN/KINETOCHORE PROTEIN NUF2"/>
    <property type="match status" value="1"/>
</dbReference>
<sequence length="513" mass="58852">MSYNPRMSILPAAQQQSRSRKKEEEAAYANMRLPDREIVGCINEMGIPFTVADLQKPNPMQVQMIFEWFGELLMNKTRQTVDPAMRAAAEDICGDFGDALMPPDTRNLMGFFASLQRLMFDCGVHDFGFSDLYKPTHDRLVKIFSYVINFVRFRESQTGVIDEHCNRAEGTKARIEQLYAENQNMEAQLDDMRANRRQMEALVAEKTRRNEELKKRLLELRRNQEKVAARLENAKTKKGELAAELEEKTAAKIALQKESAKLRPYTLQSPSALQASLTELSNTLNNNKAQIDSLDRRARALQTSSDSFAVVCSDVASCIKLLEEIAVELAKEEEDNAKNAKQRDALTERGANVREVERTEALLQRQLAKWTERTETLRAQSQEKAQRAREKMEELRAVHKTLTEERSEKGKDIERRRVRIEQIEKKVCALPGEVHRKPADMRFRCWISRRTSRMRCTPHMTSTSSWRPTSSSTSLKWSRPSEPAGSEIMSLCGRMGTVRLAAICVLKDWNRYP</sequence>
<evidence type="ECO:0000256" key="2">
    <source>
        <dbReference type="ARBA" id="ARBA00004123"/>
    </source>
</evidence>
<evidence type="ECO:0000256" key="11">
    <source>
        <dbReference type="ARBA" id="ARBA00023242"/>
    </source>
</evidence>
<dbReference type="EMBL" id="CP003010">
    <property type="protein sequence ID" value="AEO66327.1"/>
    <property type="molecule type" value="Genomic_DNA"/>
</dbReference>
<keyword evidence="6" id="KW-0158">Chromosome</keyword>
<dbReference type="GO" id="GO:0045132">
    <property type="term" value="P:meiotic chromosome segregation"/>
    <property type="evidence" value="ECO:0007669"/>
    <property type="project" value="TreeGrafter"/>
</dbReference>
<accession>G2QZ91</accession>
<evidence type="ECO:0000256" key="7">
    <source>
        <dbReference type="ARBA" id="ARBA00022618"/>
    </source>
</evidence>
<keyword evidence="7" id="KW-0132">Cell division</keyword>
<evidence type="ECO:0000313" key="20">
    <source>
        <dbReference type="Proteomes" id="UP000008181"/>
    </source>
</evidence>
<dbReference type="Proteomes" id="UP000008181">
    <property type="component" value="Chromosome 2"/>
</dbReference>
<dbReference type="GO" id="GO:0031262">
    <property type="term" value="C:Ndc80 complex"/>
    <property type="evidence" value="ECO:0007669"/>
    <property type="project" value="InterPro"/>
</dbReference>
<evidence type="ECO:0000256" key="3">
    <source>
        <dbReference type="ARBA" id="ARBA00004629"/>
    </source>
</evidence>
<dbReference type="OrthoDB" id="8194677at2759"/>
<dbReference type="GO" id="GO:0044877">
    <property type="term" value="F:protein-containing complex binding"/>
    <property type="evidence" value="ECO:0007669"/>
    <property type="project" value="TreeGrafter"/>
</dbReference>
<dbReference type="Pfam" id="PF18595">
    <property type="entry name" value="Nuf2_DHR10-like"/>
    <property type="match status" value="1"/>
</dbReference>
<keyword evidence="13" id="KW-0137">Centromere</keyword>
<dbReference type="GO" id="GO:0051315">
    <property type="term" value="P:attachment of mitotic spindle microtubules to kinetochore"/>
    <property type="evidence" value="ECO:0007669"/>
    <property type="project" value="TreeGrafter"/>
</dbReference>
<dbReference type="InterPro" id="IPR038275">
    <property type="entry name" value="Nuf2_N_sf"/>
</dbReference>
<evidence type="ECO:0000256" key="15">
    <source>
        <dbReference type="SAM" id="Coils"/>
    </source>
</evidence>
<evidence type="ECO:0000256" key="12">
    <source>
        <dbReference type="ARBA" id="ARBA00023306"/>
    </source>
</evidence>